<dbReference type="GO" id="GO:0016020">
    <property type="term" value="C:membrane"/>
    <property type="evidence" value="ECO:0007669"/>
    <property type="project" value="UniProtKB-SubCell"/>
</dbReference>
<dbReference type="InterPro" id="IPR052337">
    <property type="entry name" value="SAT4-like"/>
</dbReference>
<reference evidence="10" key="1">
    <citation type="journal article" date="2012" name="Mol. Plant Microbe Interact.">
        <title>A highly conserved effector in Fusarium oxysporum is required for full virulence on Arabidopsis.</title>
        <authorList>
            <person name="Thatcher L.F."/>
            <person name="Gardiner D.M."/>
            <person name="Kazan K."/>
            <person name="Manners J."/>
        </authorList>
    </citation>
    <scope>NUCLEOTIDE SEQUENCE [LARGE SCALE GENOMIC DNA]</scope>
    <source>
        <strain evidence="10">Fo5176</strain>
    </source>
</reference>
<dbReference type="PANTHER" id="PTHR33048:SF155">
    <property type="entry name" value="INTEGRAL MEMBRANE PROTEIN"/>
    <property type="match status" value="1"/>
</dbReference>
<feature type="transmembrane region" description="Helical" evidence="7">
    <location>
        <begin position="149"/>
        <end position="177"/>
    </location>
</feature>
<dbReference type="EnsemblFungi" id="FOXG_07055T0">
    <property type="protein sequence ID" value="FOXG_07055P0"/>
    <property type="gene ID" value="FOXG_07055"/>
</dbReference>
<dbReference type="Pfam" id="PF20684">
    <property type="entry name" value="Fung_rhodopsin"/>
    <property type="match status" value="1"/>
</dbReference>
<feature type="domain" description="Rhodopsin" evidence="8">
    <location>
        <begin position="29"/>
        <end position="196"/>
    </location>
</feature>
<keyword evidence="3 7" id="KW-1133">Transmembrane helix</keyword>
<keyword evidence="2 7" id="KW-0812">Transmembrane</keyword>
<sequence>MHSLPPDIAAQNKGPAMMAVMYSFTALSSLTVGFVFAYVGCWTAAILAGSGRHEATLTVAELDRSIFFFMVGLVPGVLSLALPKFAVVNLLIKILFPSPPHERLLWSLPIANIVLVLGAFGVHYSECDPPSARWTLYAPAKCRSSTGTIVYSVVVGSFSAVVDFYLAIYPAIVLWSLHMHLKKKLALSVALGFGACIETNSVIIAACIPMLLPFLELLFGKKFLSAPVPSSLNRISGARPGSRTRNITATNKSVEIEKRRTSDEVEERMGSVLLLEEPSHDEERGQNQTADNIRQRKPQLT</sequence>
<comment type="subcellular location">
    <subcellularLocation>
        <location evidence="1">Membrane</location>
        <topology evidence="1">Multi-pass membrane protein</topology>
    </subcellularLocation>
</comment>
<feature type="transmembrane region" description="Helical" evidence="7">
    <location>
        <begin position="104"/>
        <end position="124"/>
    </location>
</feature>
<reference evidence="9" key="2">
    <citation type="submission" date="2025-08" db="UniProtKB">
        <authorList>
            <consortium name="EnsemblFungi"/>
        </authorList>
    </citation>
    <scope>IDENTIFICATION</scope>
    <source>
        <strain evidence="9">4287 / CBS 123668 / FGSC 9935 / NRRL 34936</strain>
    </source>
</reference>
<feature type="region of interest" description="Disordered" evidence="6">
    <location>
        <begin position="256"/>
        <end position="301"/>
    </location>
</feature>
<comment type="similarity">
    <text evidence="5">Belongs to the SAT4 family.</text>
</comment>
<evidence type="ECO:0000313" key="9">
    <source>
        <dbReference type="EnsemblFungi" id="FOXG_07055P0"/>
    </source>
</evidence>
<evidence type="ECO:0000256" key="6">
    <source>
        <dbReference type="SAM" id="MobiDB-lite"/>
    </source>
</evidence>
<evidence type="ECO:0000256" key="7">
    <source>
        <dbReference type="SAM" id="Phobius"/>
    </source>
</evidence>
<evidence type="ECO:0000256" key="2">
    <source>
        <dbReference type="ARBA" id="ARBA00022692"/>
    </source>
</evidence>
<feature type="compositionally biased region" description="Polar residues" evidence="6">
    <location>
        <begin position="286"/>
        <end position="301"/>
    </location>
</feature>
<proteinExistence type="inferred from homology"/>
<evidence type="ECO:0000256" key="4">
    <source>
        <dbReference type="ARBA" id="ARBA00023136"/>
    </source>
</evidence>
<feature type="compositionally biased region" description="Basic and acidic residues" evidence="6">
    <location>
        <begin position="256"/>
        <end position="269"/>
    </location>
</feature>
<evidence type="ECO:0000256" key="1">
    <source>
        <dbReference type="ARBA" id="ARBA00004141"/>
    </source>
</evidence>
<accession>A0A0D2XSV3</accession>
<dbReference type="Proteomes" id="UP000002489">
    <property type="component" value="Unassembled WGS sequence"/>
</dbReference>
<dbReference type="InterPro" id="IPR049326">
    <property type="entry name" value="Rhodopsin_dom_fungi"/>
</dbReference>
<keyword evidence="4 7" id="KW-0472">Membrane</keyword>
<protein>
    <recommendedName>
        <fullName evidence="8">Rhodopsin domain-containing protein</fullName>
    </recommendedName>
</protein>
<feature type="transmembrane region" description="Helical" evidence="7">
    <location>
        <begin position="66"/>
        <end position="92"/>
    </location>
</feature>
<evidence type="ECO:0000256" key="3">
    <source>
        <dbReference type="ARBA" id="ARBA00022989"/>
    </source>
</evidence>
<dbReference type="AlphaFoldDB" id="A0A0D2XSV3"/>
<feature type="transmembrane region" description="Helical" evidence="7">
    <location>
        <begin position="189"/>
        <end position="212"/>
    </location>
</feature>
<organism evidence="9 10">
    <name type="scientific">Fusarium oxysporum (strain Fo5176)</name>
    <name type="common">Fusarium vascular wilt</name>
    <dbReference type="NCBI Taxonomy" id="660025"/>
    <lineage>
        <taxon>Eukaryota</taxon>
        <taxon>Fungi</taxon>
        <taxon>Dikarya</taxon>
        <taxon>Ascomycota</taxon>
        <taxon>Pezizomycotina</taxon>
        <taxon>Sordariomycetes</taxon>
        <taxon>Hypocreomycetidae</taxon>
        <taxon>Hypocreales</taxon>
        <taxon>Nectriaceae</taxon>
        <taxon>Fusarium</taxon>
        <taxon>Fusarium oxysporum species complex</taxon>
    </lineage>
</organism>
<name>A0A0D2XSV3_FUSOF</name>
<evidence type="ECO:0000256" key="5">
    <source>
        <dbReference type="ARBA" id="ARBA00038359"/>
    </source>
</evidence>
<evidence type="ECO:0000259" key="8">
    <source>
        <dbReference type="Pfam" id="PF20684"/>
    </source>
</evidence>
<dbReference type="PANTHER" id="PTHR33048">
    <property type="entry name" value="PTH11-LIKE INTEGRAL MEMBRANE PROTEIN (AFU_ORTHOLOGUE AFUA_5G11245)"/>
    <property type="match status" value="1"/>
</dbReference>
<feature type="transmembrane region" description="Helical" evidence="7">
    <location>
        <begin position="20"/>
        <end position="46"/>
    </location>
</feature>
<evidence type="ECO:0000313" key="10">
    <source>
        <dbReference type="Proteomes" id="UP000002489"/>
    </source>
</evidence>